<dbReference type="PANTHER" id="PTHR42887:SF2">
    <property type="entry name" value="OS12G0638800 PROTEIN"/>
    <property type="match status" value="1"/>
</dbReference>
<feature type="domain" description="RsdA/BaiN/AoA(So)-like insert" evidence="5">
    <location>
        <begin position="189"/>
        <end position="348"/>
    </location>
</feature>
<dbReference type="AlphaFoldDB" id="A0A2Z4G762"/>
<organism evidence="6 7">
    <name type="scientific">Arcticibacterium luteifluviistationis</name>
    <dbReference type="NCBI Taxonomy" id="1784714"/>
    <lineage>
        <taxon>Bacteria</taxon>
        <taxon>Pseudomonadati</taxon>
        <taxon>Bacteroidota</taxon>
        <taxon>Cytophagia</taxon>
        <taxon>Cytophagales</taxon>
        <taxon>Leadbetterellaceae</taxon>
        <taxon>Arcticibacterium</taxon>
    </lineage>
</organism>
<feature type="domain" description="RsdA/BaiN/AoA(So)-like Rossmann fold-like" evidence="4">
    <location>
        <begin position="7"/>
        <end position="401"/>
    </location>
</feature>
<dbReference type="InterPro" id="IPR023166">
    <property type="entry name" value="BaiN-like_dom_sf"/>
</dbReference>
<reference evidence="6 7" key="1">
    <citation type="submission" date="2018-05" db="EMBL/GenBank/DDBJ databases">
        <title>Complete genome sequence of Arcticibacterium luteifluviistationis SM1504T, a cytophagaceae bacterium isolated from Arctic surface seawater.</title>
        <authorList>
            <person name="Li Y."/>
            <person name="Qin Q.-L."/>
        </authorList>
    </citation>
    <scope>NUCLEOTIDE SEQUENCE [LARGE SCALE GENOMIC DNA]</scope>
    <source>
        <strain evidence="6 7">SM1504</strain>
    </source>
</reference>
<comment type="cofactor">
    <cofactor evidence="1">
        <name>FAD</name>
        <dbReference type="ChEBI" id="CHEBI:57692"/>
    </cofactor>
</comment>
<evidence type="ECO:0000256" key="2">
    <source>
        <dbReference type="ARBA" id="ARBA00022630"/>
    </source>
</evidence>
<dbReference type="Pfam" id="PF03486">
    <property type="entry name" value="HI0933_like"/>
    <property type="match status" value="1"/>
</dbReference>
<dbReference type="Gene3D" id="3.50.50.60">
    <property type="entry name" value="FAD/NAD(P)-binding domain"/>
    <property type="match status" value="1"/>
</dbReference>
<dbReference type="InterPro" id="IPR036188">
    <property type="entry name" value="FAD/NAD-bd_sf"/>
</dbReference>
<dbReference type="OrthoDB" id="9773233at2"/>
<dbReference type="NCBIfam" id="TIGR00275">
    <property type="entry name" value="aminoacetone oxidase family FAD-binding enzyme"/>
    <property type="match status" value="1"/>
</dbReference>
<accession>A0A2Z4G762</accession>
<evidence type="ECO:0000259" key="5">
    <source>
        <dbReference type="Pfam" id="PF22780"/>
    </source>
</evidence>
<gene>
    <name evidence="6" type="ORF">DJ013_01935</name>
</gene>
<sequence>MFELDYDLVIVGGGAAGFFAAINTVSNNPDLRVLIIEKNKEALQKVKVSGGGRCNVTHDCFQASELIKNYPRGKEFLLKPFERFGPNETIAWFNNRGVGIKKEADGRMFPASNTSQTILDLFHDEVKRLGIELRCSERVTNFEKEEDSWKIDLLKGESLRTGCLMLATGSDRTIWESLKKLDLEIVAPVPSLFTFKIEDEELRALAGNSFLNSKASIPDIETTGPALITHWGMSGPSILKLSAFAARELEKKNYVFKLKMDFLPELSDKMVLEHLKNFQTDNPKKKVLSTPLFDLSKRFWEFLCKRSNVGEFQNWSETGKKHFKLFQDNLKKMVFDVTGKSTFKEEFVTAGGVALSEVNPDTFEVIKHPTLFMAGEVLNIDAITGGFNFQAAWTGGWHVAKGISKIKT</sequence>
<evidence type="ECO:0000256" key="3">
    <source>
        <dbReference type="ARBA" id="ARBA00022827"/>
    </source>
</evidence>
<dbReference type="PRINTS" id="PR00411">
    <property type="entry name" value="PNDRDTASEI"/>
</dbReference>
<dbReference type="PANTHER" id="PTHR42887">
    <property type="entry name" value="OS12G0638800 PROTEIN"/>
    <property type="match status" value="1"/>
</dbReference>
<dbReference type="KEGG" id="als:DJ013_01935"/>
<dbReference type="Gene3D" id="1.10.8.260">
    <property type="entry name" value="HI0933 insert domain-like"/>
    <property type="match status" value="1"/>
</dbReference>
<evidence type="ECO:0000259" key="4">
    <source>
        <dbReference type="Pfam" id="PF03486"/>
    </source>
</evidence>
<keyword evidence="2" id="KW-0285">Flavoprotein</keyword>
<name>A0A2Z4G762_9BACT</name>
<evidence type="ECO:0000256" key="1">
    <source>
        <dbReference type="ARBA" id="ARBA00001974"/>
    </source>
</evidence>
<protein>
    <submittedName>
        <fullName evidence="6">Aminoacetone oxidase family FAD-binding enzyme</fullName>
    </submittedName>
</protein>
<dbReference type="InterPro" id="IPR057661">
    <property type="entry name" value="RsdA/BaiN/AoA(So)_Rossmann"/>
</dbReference>
<dbReference type="Gene3D" id="2.40.30.10">
    <property type="entry name" value="Translation factors"/>
    <property type="match status" value="1"/>
</dbReference>
<evidence type="ECO:0000313" key="7">
    <source>
        <dbReference type="Proteomes" id="UP000249873"/>
    </source>
</evidence>
<dbReference type="SUPFAM" id="SSF160996">
    <property type="entry name" value="HI0933 insert domain-like"/>
    <property type="match status" value="1"/>
</dbReference>
<dbReference type="Pfam" id="PF22780">
    <property type="entry name" value="HI0933_like_1st"/>
    <property type="match status" value="1"/>
</dbReference>
<keyword evidence="7" id="KW-1185">Reference proteome</keyword>
<dbReference type="Proteomes" id="UP000249873">
    <property type="component" value="Chromosome"/>
</dbReference>
<evidence type="ECO:0000313" key="6">
    <source>
        <dbReference type="EMBL" id="AWV97001.1"/>
    </source>
</evidence>
<dbReference type="SUPFAM" id="SSF51905">
    <property type="entry name" value="FAD/NAD(P)-binding domain"/>
    <property type="match status" value="1"/>
</dbReference>
<dbReference type="InterPro" id="IPR055178">
    <property type="entry name" value="RsdA/BaiN/AoA(So)-like_dom"/>
</dbReference>
<dbReference type="EMBL" id="CP029480">
    <property type="protein sequence ID" value="AWV97001.1"/>
    <property type="molecule type" value="Genomic_DNA"/>
</dbReference>
<dbReference type="InterPro" id="IPR004792">
    <property type="entry name" value="BaiN-like"/>
</dbReference>
<proteinExistence type="predicted"/>
<keyword evidence="3" id="KW-0274">FAD</keyword>